<name>A0A9D2QIE5_9FIRM</name>
<comment type="caution">
    <text evidence="1">The sequence shown here is derived from an EMBL/GenBank/DDBJ whole genome shotgun (WGS) entry which is preliminary data.</text>
</comment>
<reference evidence="1" key="1">
    <citation type="journal article" date="2021" name="PeerJ">
        <title>Extensive microbial diversity within the chicken gut microbiome revealed by metagenomics and culture.</title>
        <authorList>
            <person name="Gilroy R."/>
            <person name="Ravi A."/>
            <person name="Getino M."/>
            <person name="Pursley I."/>
            <person name="Horton D.L."/>
            <person name="Alikhan N.F."/>
            <person name="Baker D."/>
            <person name="Gharbi K."/>
            <person name="Hall N."/>
            <person name="Watson M."/>
            <person name="Adriaenssens E.M."/>
            <person name="Foster-Nyarko E."/>
            <person name="Jarju S."/>
            <person name="Secka A."/>
            <person name="Antonio M."/>
            <person name="Oren A."/>
            <person name="Chaudhuri R.R."/>
            <person name="La Ragione R."/>
            <person name="Hildebrand F."/>
            <person name="Pallen M.J."/>
        </authorList>
    </citation>
    <scope>NUCLEOTIDE SEQUENCE</scope>
    <source>
        <strain evidence="1">ChiBcec1-1630</strain>
    </source>
</reference>
<evidence type="ECO:0000313" key="1">
    <source>
        <dbReference type="EMBL" id="HJC86689.1"/>
    </source>
</evidence>
<accession>A0A9D2QIE5</accession>
<dbReference type="AlphaFoldDB" id="A0A9D2QIE5"/>
<sequence length="106" mass="12380">MAYARELERLSGIREIYRGESQVLQLDEVNFAWPAFVTIYGDNHCWEYALLLDDNRIAYVFLQFQNRREIAFPTEYLPHHYGMGVEEESFSIYLFDVGGGARAGDF</sequence>
<dbReference type="Proteomes" id="UP000823922">
    <property type="component" value="Unassembled WGS sequence"/>
</dbReference>
<reference evidence="1" key="2">
    <citation type="submission" date="2021-04" db="EMBL/GenBank/DDBJ databases">
        <authorList>
            <person name="Gilroy R."/>
        </authorList>
    </citation>
    <scope>NUCLEOTIDE SEQUENCE</scope>
    <source>
        <strain evidence="1">ChiBcec1-1630</strain>
    </source>
</reference>
<proteinExistence type="predicted"/>
<protein>
    <submittedName>
        <fullName evidence="1">Uncharacterized protein</fullName>
    </submittedName>
</protein>
<gene>
    <name evidence="1" type="ORF">H9926_01560</name>
</gene>
<organism evidence="1 2">
    <name type="scientific">Candidatus Eisenbergiella intestinigallinarum</name>
    <dbReference type="NCBI Taxonomy" id="2838549"/>
    <lineage>
        <taxon>Bacteria</taxon>
        <taxon>Bacillati</taxon>
        <taxon>Bacillota</taxon>
        <taxon>Clostridia</taxon>
        <taxon>Lachnospirales</taxon>
        <taxon>Lachnospiraceae</taxon>
        <taxon>Eisenbergiella</taxon>
    </lineage>
</organism>
<dbReference type="EMBL" id="DWVS01000031">
    <property type="protein sequence ID" value="HJC86689.1"/>
    <property type="molecule type" value="Genomic_DNA"/>
</dbReference>
<evidence type="ECO:0000313" key="2">
    <source>
        <dbReference type="Proteomes" id="UP000823922"/>
    </source>
</evidence>